<dbReference type="Proteomes" id="UP001180973">
    <property type="component" value="Unassembled WGS sequence"/>
</dbReference>
<evidence type="ECO:0000313" key="2">
    <source>
        <dbReference type="Proteomes" id="UP001180973"/>
    </source>
</evidence>
<dbReference type="RefSeq" id="WP_311412448.1">
    <property type="nucleotide sequence ID" value="NZ_JAVRFL010000016.1"/>
</dbReference>
<comment type="caution">
    <text evidence="1">The sequence shown here is derived from an EMBL/GenBank/DDBJ whole genome shotgun (WGS) entry which is preliminary data.</text>
</comment>
<evidence type="ECO:0008006" key="3">
    <source>
        <dbReference type="Google" id="ProtNLM"/>
    </source>
</evidence>
<reference evidence="1" key="1">
    <citation type="submission" date="2023-09" db="EMBL/GenBank/DDBJ databases">
        <title>30 novel species of actinomycetes from the DSMZ collection.</title>
        <authorList>
            <person name="Nouioui I."/>
        </authorList>
    </citation>
    <scope>NUCLEOTIDE SEQUENCE</scope>
    <source>
        <strain evidence="1">DSM 115977</strain>
    </source>
</reference>
<dbReference type="EMBL" id="JAVRFL010000016">
    <property type="protein sequence ID" value="MDT0530455.1"/>
    <property type="molecule type" value="Genomic_DNA"/>
</dbReference>
<keyword evidence="2" id="KW-1185">Reference proteome</keyword>
<accession>A0ABU2WX04</accession>
<organism evidence="1 2">
    <name type="scientific">Micromonospora reichwaldensis</name>
    <dbReference type="NCBI Taxonomy" id="3075516"/>
    <lineage>
        <taxon>Bacteria</taxon>
        <taxon>Bacillati</taxon>
        <taxon>Actinomycetota</taxon>
        <taxon>Actinomycetes</taxon>
        <taxon>Micromonosporales</taxon>
        <taxon>Micromonosporaceae</taxon>
        <taxon>Micromonospora</taxon>
    </lineage>
</organism>
<sequence length="75" mass="8285">MEEDRFGTRVEVTDGMVAIRLDPVTASWLWEALYAFGEHVAAGAKVETVPDDMSDRLGSFMKQLSSVVHRRGGDS</sequence>
<gene>
    <name evidence="1" type="ORF">RM555_15795</name>
</gene>
<name>A0ABU2WX04_9ACTN</name>
<protein>
    <recommendedName>
        <fullName evidence="3">WYL domain-containing protein</fullName>
    </recommendedName>
</protein>
<proteinExistence type="predicted"/>
<evidence type="ECO:0000313" key="1">
    <source>
        <dbReference type="EMBL" id="MDT0530455.1"/>
    </source>
</evidence>